<dbReference type="SUPFAM" id="SSF160719">
    <property type="entry name" value="gpW/gp25-like"/>
    <property type="match status" value="1"/>
</dbReference>
<dbReference type="Pfam" id="PF04965">
    <property type="entry name" value="GPW_gp25"/>
    <property type="match status" value="1"/>
</dbReference>
<sequence>MTAPDQGWHFVHPDLDVGEASADGPGLRLAPGGGVQMARGAALVRQALLLLISTQPGERVMRPGYGCHLPRLMFAPNDDTTAGLAIHYVRQAIERWEPRAQILYLDAGRDPDAAQVLRVTLRYRVRATLHEDELQLRLNLAGGT</sequence>
<feature type="domain" description="IraD/Gp25-like" evidence="1">
    <location>
        <begin position="40"/>
        <end position="128"/>
    </location>
</feature>
<dbReference type="Gene3D" id="3.10.450.40">
    <property type="match status" value="1"/>
</dbReference>
<dbReference type="RefSeq" id="WP_184132679.1">
    <property type="nucleotide sequence ID" value="NZ_JACHFL010000006.1"/>
</dbReference>
<comment type="caution">
    <text evidence="2">The sequence shown here is derived from an EMBL/GenBank/DDBJ whole genome shotgun (WGS) entry which is preliminary data.</text>
</comment>
<gene>
    <name evidence="2" type="ORF">HNQ08_002650</name>
</gene>
<reference evidence="2 3" key="1">
    <citation type="submission" date="2020-08" db="EMBL/GenBank/DDBJ databases">
        <title>Genomic Encyclopedia of Type Strains, Phase IV (KMG-IV): sequencing the most valuable type-strain genomes for metagenomic binning, comparative biology and taxonomic classification.</title>
        <authorList>
            <person name="Goeker M."/>
        </authorList>
    </citation>
    <scope>NUCLEOTIDE SEQUENCE [LARGE SCALE GENOMIC DNA]</scope>
    <source>
        <strain evidence="2 3">DSM 27939</strain>
    </source>
</reference>
<evidence type="ECO:0000313" key="3">
    <source>
        <dbReference type="Proteomes" id="UP000552709"/>
    </source>
</evidence>
<proteinExistence type="predicted"/>
<dbReference type="AlphaFoldDB" id="A0A7W8JUU5"/>
<evidence type="ECO:0000259" key="1">
    <source>
        <dbReference type="Pfam" id="PF04965"/>
    </source>
</evidence>
<organism evidence="2 3">
    <name type="scientific">Deinococcus humi</name>
    <dbReference type="NCBI Taxonomy" id="662880"/>
    <lineage>
        <taxon>Bacteria</taxon>
        <taxon>Thermotogati</taxon>
        <taxon>Deinococcota</taxon>
        <taxon>Deinococci</taxon>
        <taxon>Deinococcales</taxon>
        <taxon>Deinococcaceae</taxon>
        <taxon>Deinococcus</taxon>
    </lineage>
</organism>
<name>A0A7W8JUU5_9DEIO</name>
<evidence type="ECO:0000313" key="2">
    <source>
        <dbReference type="EMBL" id="MBB5363544.1"/>
    </source>
</evidence>
<dbReference type="EMBL" id="JACHFL010000006">
    <property type="protein sequence ID" value="MBB5363544.1"/>
    <property type="molecule type" value="Genomic_DNA"/>
</dbReference>
<keyword evidence="3" id="KW-1185">Reference proteome</keyword>
<dbReference type="Proteomes" id="UP000552709">
    <property type="component" value="Unassembled WGS sequence"/>
</dbReference>
<protein>
    <recommendedName>
        <fullName evidence="1">IraD/Gp25-like domain-containing protein</fullName>
    </recommendedName>
</protein>
<accession>A0A7W8JUU5</accession>
<dbReference type="InterPro" id="IPR007048">
    <property type="entry name" value="IraD/Gp25-like"/>
</dbReference>